<sequence>MGLTKFSLNKRSPIAADFLIQSGFQSVFNITGGMVEWRQLKLAIATGKS</sequence>
<feature type="domain" description="Rhodanese" evidence="1">
    <location>
        <begin position="11"/>
        <end position="46"/>
    </location>
</feature>
<evidence type="ECO:0000313" key="2">
    <source>
        <dbReference type="EMBL" id="XCM39445.1"/>
    </source>
</evidence>
<protein>
    <submittedName>
        <fullName evidence="2">Rhodanese-like domain-containing protein</fullName>
    </submittedName>
</protein>
<dbReference type="AlphaFoldDB" id="A0AAU8JLT4"/>
<dbReference type="InterPro" id="IPR036873">
    <property type="entry name" value="Rhodanese-like_dom_sf"/>
</dbReference>
<name>A0AAU8JLT4_9CYAN</name>
<dbReference type="InterPro" id="IPR001763">
    <property type="entry name" value="Rhodanese-like_dom"/>
</dbReference>
<reference evidence="2" key="1">
    <citation type="submission" date="2024-07" db="EMBL/GenBank/DDBJ databases">
        <authorList>
            <person name="Kim Y.J."/>
            <person name="Jeong J.Y."/>
        </authorList>
    </citation>
    <scope>NUCLEOTIDE SEQUENCE</scope>
    <source>
        <strain evidence="2">GIHE-MW2</strain>
    </source>
</reference>
<organism evidence="2">
    <name type="scientific">Planktothricoides raciborskii GIHE-MW2</name>
    <dbReference type="NCBI Taxonomy" id="2792601"/>
    <lineage>
        <taxon>Bacteria</taxon>
        <taxon>Bacillati</taxon>
        <taxon>Cyanobacteriota</taxon>
        <taxon>Cyanophyceae</taxon>
        <taxon>Oscillatoriophycideae</taxon>
        <taxon>Oscillatoriales</taxon>
        <taxon>Oscillatoriaceae</taxon>
        <taxon>Planktothricoides</taxon>
    </lineage>
</organism>
<dbReference type="CDD" id="cd00158">
    <property type="entry name" value="RHOD"/>
    <property type="match status" value="1"/>
</dbReference>
<dbReference type="Gene3D" id="3.40.250.10">
    <property type="entry name" value="Rhodanese-like domain"/>
    <property type="match status" value="1"/>
</dbReference>
<proteinExistence type="predicted"/>
<gene>
    <name evidence="2" type="ORF">ABWT76_002377</name>
</gene>
<dbReference type="RefSeq" id="WP_354636166.1">
    <property type="nucleotide sequence ID" value="NZ_CP159837.1"/>
</dbReference>
<accession>A0AAU8JLT4</accession>
<dbReference type="PROSITE" id="PS50206">
    <property type="entry name" value="RHODANESE_3"/>
    <property type="match status" value="1"/>
</dbReference>
<evidence type="ECO:0000259" key="1">
    <source>
        <dbReference type="PROSITE" id="PS50206"/>
    </source>
</evidence>
<dbReference type="SUPFAM" id="SSF52821">
    <property type="entry name" value="Rhodanese/Cell cycle control phosphatase"/>
    <property type="match status" value="1"/>
</dbReference>
<dbReference type="EMBL" id="CP159837">
    <property type="protein sequence ID" value="XCM39445.1"/>
    <property type="molecule type" value="Genomic_DNA"/>
</dbReference>